<accession>A0A0F4NJ69</accession>
<dbReference type="SUPFAM" id="SSF54427">
    <property type="entry name" value="NTF2-like"/>
    <property type="match status" value="1"/>
</dbReference>
<dbReference type="Proteomes" id="UP000033673">
    <property type="component" value="Unassembled WGS sequence"/>
</dbReference>
<dbReference type="Gene3D" id="3.10.450.50">
    <property type="match status" value="1"/>
</dbReference>
<evidence type="ECO:0000313" key="2">
    <source>
        <dbReference type="EMBL" id="KJY83210.1"/>
    </source>
</evidence>
<dbReference type="InterPro" id="IPR037401">
    <property type="entry name" value="SnoaL-like"/>
</dbReference>
<protein>
    <submittedName>
        <fullName evidence="2">Transcriptional regulator</fullName>
    </submittedName>
</protein>
<evidence type="ECO:0000313" key="3">
    <source>
        <dbReference type="Proteomes" id="UP000033673"/>
    </source>
</evidence>
<sequence>MDVQSVGAVYQQLNKSNLHLLSGVYHQDVVFEDAAHRLEGWSELERYFETLYTNVTRCEFNIIEHQQVADGGFLTWQMVLEHPRLSKGEMISVNGVSHLKFSQGKVIYHRDYFDLGEMLYENLPLLGSVIKTIKQRLGK</sequence>
<evidence type="ECO:0000259" key="1">
    <source>
        <dbReference type="Pfam" id="PF12680"/>
    </source>
</evidence>
<reference evidence="2 3" key="1">
    <citation type="journal article" date="2015" name="BMC Genomics">
        <title>Genome mining reveals unlocked bioactive potential of marine Gram-negative bacteria.</title>
        <authorList>
            <person name="Machado H."/>
            <person name="Sonnenschein E.C."/>
            <person name="Melchiorsen J."/>
            <person name="Gram L."/>
        </authorList>
    </citation>
    <scope>NUCLEOTIDE SEQUENCE [LARGE SCALE GENOMIC DNA]</scope>
    <source>
        <strain evidence="2 3">S2757</strain>
    </source>
</reference>
<feature type="domain" description="SnoaL-like" evidence="1">
    <location>
        <begin position="8"/>
        <end position="109"/>
    </location>
</feature>
<keyword evidence="3" id="KW-1185">Reference proteome</keyword>
<dbReference type="EMBL" id="JXXV01000016">
    <property type="protein sequence ID" value="KJY83210.1"/>
    <property type="molecule type" value="Genomic_DNA"/>
</dbReference>
<comment type="caution">
    <text evidence="2">The sequence shown here is derived from an EMBL/GenBank/DDBJ whole genome shotgun (WGS) entry which is preliminary data.</text>
</comment>
<dbReference type="STRING" id="579748.TW81_09375"/>
<proteinExistence type="predicted"/>
<dbReference type="AlphaFoldDB" id="A0A0F4NJ69"/>
<dbReference type="PATRIC" id="fig|579748.3.peg.1930"/>
<dbReference type="RefSeq" id="WP_045955448.1">
    <property type="nucleotide sequence ID" value="NZ_JXXV01000016.1"/>
</dbReference>
<gene>
    <name evidence="2" type="ORF">TW81_09375</name>
</gene>
<dbReference type="OrthoDB" id="1115105at2"/>
<dbReference type="InterPro" id="IPR032710">
    <property type="entry name" value="NTF2-like_dom_sf"/>
</dbReference>
<dbReference type="Pfam" id="PF12680">
    <property type="entry name" value="SnoaL_2"/>
    <property type="match status" value="1"/>
</dbReference>
<organism evidence="2 3">
    <name type="scientific">Vibrio galatheae</name>
    <dbReference type="NCBI Taxonomy" id="579748"/>
    <lineage>
        <taxon>Bacteria</taxon>
        <taxon>Pseudomonadati</taxon>
        <taxon>Pseudomonadota</taxon>
        <taxon>Gammaproteobacteria</taxon>
        <taxon>Vibrionales</taxon>
        <taxon>Vibrionaceae</taxon>
        <taxon>Vibrio</taxon>
    </lineage>
</organism>
<name>A0A0F4NJ69_9VIBR</name>